<dbReference type="Gene3D" id="3.80.10.10">
    <property type="entry name" value="Ribonuclease Inhibitor"/>
    <property type="match status" value="2"/>
</dbReference>
<dbReference type="InterPro" id="IPR001611">
    <property type="entry name" value="Leu-rich_rpt"/>
</dbReference>
<name>I2CR24_NANGC</name>
<organism evidence="1">
    <name type="scientific">Nannochloropsis gaditana (strain CCMP526)</name>
    <name type="common">Green microalga</name>
    <name type="synonym">Microchloropsis gaditana</name>
    <dbReference type="NCBI Taxonomy" id="1093141"/>
    <lineage>
        <taxon>Eukaryota</taxon>
        <taxon>Sar</taxon>
        <taxon>Stramenopiles</taxon>
        <taxon>Ochrophyta</taxon>
        <taxon>Eustigmatophyceae</taxon>
        <taxon>Eustigmatales</taxon>
        <taxon>Monodopsidaceae</taxon>
        <taxon>Nannochloropsis</taxon>
    </lineage>
</organism>
<feature type="non-terminal residue" evidence="1">
    <location>
        <position position="393"/>
    </location>
</feature>
<reference evidence="1" key="2">
    <citation type="journal article" date="2012" name="Nat. Commun.">
        <title>Draft genome sequence and genetic transformation of the oleaginous alga Nannochloropis gaditana.</title>
        <authorList>
            <person name="Radakovits R."/>
            <person name="Jinkerson R.E."/>
            <person name="Fuerstenberg S.I."/>
            <person name="Tae H."/>
            <person name="Settlage R.E."/>
            <person name="Boore J.L."/>
            <person name="Posewitz M.C."/>
        </authorList>
    </citation>
    <scope>NUCLEOTIDE SEQUENCE</scope>
    <source>
        <strain evidence="1">CCMP526</strain>
    </source>
</reference>
<protein>
    <submittedName>
        <fullName evidence="1">Ran GTPase-activating protein 1</fullName>
    </submittedName>
</protein>
<sequence>MASNFTPDPDEEEAHRLSLARLPAFVLHGSRENVDASRAAALVEESLSQLSQDIANLAAAATVAVSHEDSSGGEDARTASARAARMTCRRVQLSNKSLSEEAAIVVAKALLQLGQDVEHADISDIIAGKHEVEALKVLEIVATSLAAQPLGTINLSDNALGEKGINACRALLSQQPRLHSLFLNNNGLSAAATQAIVSHLTYRTPTCLQVLHFHNNMSGDEGAEALASLLPHCPRLEDLRFSGTRAGRKGSAAFVLVLWEATRRPGESKTEEGKEGERIRGLRKVDLADNLFGGGDGKVAQRLAEALGEQRKLESLNLRDCGLEDEGVRVLLQILSRKCRYLKRLDLSGNDLTADVGGALGRAVGRWKDLTHLHLEENELGNAGAKKLGRYLS</sequence>
<evidence type="ECO:0000313" key="1">
    <source>
        <dbReference type="EMBL" id="AFJ69357.1"/>
    </source>
</evidence>
<dbReference type="Pfam" id="PF13516">
    <property type="entry name" value="LRR_6"/>
    <property type="match status" value="3"/>
</dbReference>
<dbReference type="InterPro" id="IPR032675">
    <property type="entry name" value="LRR_dom_sf"/>
</dbReference>
<dbReference type="InterPro" id="IPR045203">
    <property type="entry name" value="RanGAP1/2"/>
</dbReference>
<dbReference type="PANTHER" id="PTHR46761:SF2">
    <property type="entry name" value="RAN GTPASE-ACTIVATING PROTEIN 1"/>
    <property type="match status" value="1"/>
</dbReference>
<dbReference type="EMBL" id="JU980294">
    <property type="protein sequence ID" value="AFJ69357.1"/>
    <property type="molecule type" value="mRNA"/>
</dbReference>
<dbReference type="SMART" id="SM00368">
    <property type="entry name" value="LRR_RI"/>
    <property type="match status" value="7"/>
</dbReference>
<dbReference type="SUPFAM" id="SSF52047">
    <property type="entry name" value="RNI-like"/>
    <property type="match status" value="1"/>
</dbReference>
<dbReference type="AlphaFoldDB" id="I2CR24"/>
<dbReference type="GO" id="GO:0005096">
    <property type="term" value="F:GTPase activator activity"/>
    <property type="evidence" value="ECO:0007669"/>
    <property type="project" value="InterPro"/>
</dbReference>
<dbReference type="PANTHER" id="PTHR46761">
    <property type="entry name" value="RAN GTPASE-ACTIVATING PROTEIN 1"/>
    <property type="match status" value="1"/>
</dbReference>
<proteinExistence type="evidence at transcript level"/>
<gene>
    <name evidence="1" type="ORF">NGATSA_3015100</name>
</gene>
<reference evidence="1" key="1">
    <citation type="journal article" date="2012" name="Bioengineered">
        <title>Additional insights into the genome of the oleaginous model alga Nannochloropsis gaditana.</title>
        <authorList>
            <person name="Jinkerson R.E."/>
            <person name="Radakovits R."/>
            <person name="Posewitz M.C."/>
        </authorList>
    </citation>
    <scope>NUCLEOTIDE SEQUENCE</scope>
    <source>
        <strain evidence="1">CCMP526</strain>
    </source>
</reference>
<accession>I2CR24</accession>